<dbReference type="GeneID" id="26098719"/>
<evidence type="ECO:0000313" key="5">
    <source>
        <dbReference type="Proteomes" id="UP000196694"/>
    </source>
</evidence>
<sequence>MSSPKERRRALVEGLRSFLRASNQVAEAVDNIRREFLETLEEALGIDLTPEKRMLRSLYSFNPPAQPSLEELRELIARSMGLSNGVQLEEYLRSLGKTGKTSSISPESPGERRQRHPRTKPRTHREESGSQDG</sequence>
<evidence type="ECO:0000313" key="4">
    <source>
        <dbReference type="Proteomes" id="UP000058613"/>
    </source>
</evidence>
<protein>
    <submittedName>
        <fullName evidence="2">Uncharacterized protein</fullName>
    </submittedName>
</protein>
<organism evidence="2 4">
    <name type="scientific">Pyrodictium delaneyi</name>
    <dbReference type="NCBI Taxonomy" id="1273541"/>
    <lineage>
        <taxon>Archaea</taxon>
        <taxon>Thermoproteota</taxon>
        <taxon>Thermoprotei</taxon>
        <taxon>Desulfurococcales</taxon>
        <taxon>Pyrodictiaceae</taxon>
        <taxon>Pyrodictium</taxon>
    </lineage>
</organism>
<feature type="compositionally biased region" description="Basic and acidic residues" evidence="1">
    <location>
        <begin position="124"/>
        <end position="133"/>
    </location>
</feature>
<dbReference type="KEGG" id="pdl:Pyrde_0396"/>
<dbReference type="Proteomes" id="UP000196694">
    <property type="component" value="Unassembled WGS sequence"/>
</dbReference>
<dbReference type="AlphaFoldDB" id="A0A0P0N1B9"/>
<evidence type="ECO:0000256" key="1">
    <source>
        <dbReference type="SAM" id="MobiDB-lite"/>
    </source>
</evidence>
<keyword evidence="5" id="KW-1185">Reference proteome</keyword>
<feature type="region of interest" description="Disordered" evidence="1">
    <location>
        <begin position="93"/>
        <end position="133"/>
    </location>
</feature>
<gene>
    <name evidence="3" type="ORF">Pdsh_08515</name>
    <name evidence="2" type="ORF">Pyrde_0396</name>
</gene>
<dbReference type="RefSeq" id="WP_055407757.1">
    <property type="nucleotide sequence ID" value="NZ_CP013011.1"/>
</dbReference>
<reference evidence="3 5" key="2">
    <citation type="submission" date="2017-05" db="EMBL/GenBank/DDBJ databases">
        <title>The draft genome of the hyperthermophilic archaeon 'Pyrodictium delaneyi strain Hulk', an iron and nitrate reducer, reveals the capacity for sulfate reduction.</title>
        <authorList>
            <person name="Demey L.M."/>
            <person name="Miller C."/>
            <person name="Manzella M."/>
            <person name="Reguera G."/>
            <person name="Kashefi K."/>
        </authorList>
    </citation>
    <scope>NUCLEOTIDE SEQUENCE [LARGE SCALE GENOMIC DNA]</scope>
    <source>
        <strain evidence="3 5">Hulk</strain>
    </source>
</reference>
<dbReference type="OrthoDB" id="384917at2157"/>
<accession>A0A0P0N1B9</accession>
<dbReference type="EMBL" id="NCQP01000007">
    <property type="protein sequence ID" value="OWJ53921.1"/>
    <property type="molecule type" value="Genomic_DNA"/>
</dbReference>
<evidence type="ECO:0000313" key="3">
    <source>
        <dbReference type="EMBL" id="OWJ53921.1"/>
    </source>
</evidence>
<proteinExistence type="predicted"/>
<reference evidence="2 4" key="1">
    <citation type="submission" date="2015-10" db="EMBL/GenBank/DDBJ databases">
        <title>Complete genome sequence of hyperthermophilic archaeon Pyrodictium delaneyi Su06.</title>
        <authorList>
            <person name="Jung J.-H."/>
            <person name="Lin J."/>
            <person name="Holden J.F."/>
            <person name="Park C.-S."/>
        </authorList>
    </citation>
    <scope>NUCLEOTIDE SEQUENCE [LARGE SCALE GENOMIC DNA]</scope>
    <source>
        <strain evidence="2 4">Su06</strain>
    </source>
</reference>
<evidence type="ECO:0000313" key="2">
    <source>
        <dbReference type="EMBL" id="ALL00446.1"/>
    </source>
</evidence>
<dbReference type="Proteomes" id="UP000058613">
    <property type="component" value="Chromosome"/>
</dbReference>
<dbReference type="EMBL" id="CP013011">
    <property type="protein sequence ID" value="ALL00446.1"/>
    <property type="molecule type" value="Genomic_DNA"/>
</dbReference>
<feature type="compositionally biased region" description="Basic residues" evidence="1">
    <location>
        <begin position="113"/>
        <end position="123"/>
    </location>
</feature>
<name>A0A0P0N1B9_9CREN</name>